<protein>
    <submittedName>
        <fullName evidence="2">Uncharacterized protein</fullName>
    </submittedName>
</protein>
<feature type="transmembrane region" description="Helical" evidence="1">
    <location>
        <begin position="44"/>
        <end position="64"/>
    </location>
</feature>
<sequence>MDCWRNPFERRWTVIILGLYFLIMLPLPWYYNESYLPGPFGVPMFLYGWIGHGIAVLIAIMVFARQCMARPEYHSLDAQDEEETA</sequence>
<dbReference type="RefSeq" id="WP_012696334.1">
    <property type="nucleotide sequence ID" value="NZ_CP022115.1"/>
</dbReference>
<dbReference type="OMA" id="NGFERRW"/>
<reference evidence="3" key="1">
    <citation type="submission" date="2017-06" db="EMBL/GenBank/DDBJ databases">
        <title>Whole genome sequence of Laribacter hongkongensis LHGZ1.</title>
        <authorList>
            <person name="Chen D."/>
            <person name="Wu H."/>
            <person name="Chen J."/>
        </authorList>
    </citation>
    <scope>NUCLEOTIDE SEQUENCE [LARGE SCALE GENOMIC DNA]</scope>
    <source>
        <strain evidence="3">LHGZ1</strain>
    </source>
</reference>
<evidence type="ECO:0000256" key="1">
    <source>
        <dbReference type="SAM" id="Phobius"/>
    </source>
</evidence>
<keyword evidence="1" id="KW-0472">Membrane</keyword>
<dbReference type="EMBL" id="CP022115">
    <property type="protein sequence ID" value="ASJ23659.1"/>
    <property type="molecule type" value="Genomic_DNA"/>
</dbReference>
<dbReference type="AlphaFoldDB" id="A0A248LGS0"/>
<organism evidence="2 3">
    <name type="scientific">Laribacter hongkongensis</name>
    <dbReference type="NCBI Taxonomy" id="168471"/>
    <lineage>
        <taxon>Bacteria</taxon>
        <taxon>Pseudomonadati</taxon>
        <taxon>Pseudomonadota</taxon>
        <taxon>Betaproteobacteria</taxon>
        <taxon>Neisseriales</taxon>
        <taxon>Aquaspirillaceae</taxon>
        <taxon>Laribacter</taxon>
    </lineage>
</organism>
<name>A0A248LGS0_9NEIS</name>
<dbReference type="OrthoDB" id="5620at2"/>
<evidence type="ECO:0000313" key="2">
    <source>
        <dbReference type="EMBL" id="ASJ23659.1"/>
    </source>
</evidence>
<keyword evidence="1" id="KW-1133">Transmembrane helix</keyword>
<feature type="transmembrane region" description="Helical" evidence="1">
    <location>
        <begin position="12"/>
        <end position="32"/>
    </location>
</feature>
<evidence type="ECO:0000313" key="3">
    <source>
        <dbReference type="Proteomes" id="UP000197424"/>
    </source>
</evidence>
<gene>
    <name evidence="2" type="ORF">LHGZ1_0828</name>
</gene>
<accession>A0A248LGS0</accession>
<proteinExistence type="predicted"/>
<dbReference type="Proteomes" id="UP000197424">
    <property type="component" value="Chromosome"/>
</dbReference>
<keyword evidence="1" id="KW-0812">Transmembrane</keyword>